<accession>A0A3N4LCC0</accession>
<dbReference type="OrthoDB" id="422720at2759"/>
<gene>
    <name evidence="1" type="ORF">L211DRAFT_893243</name>
</gene>
<name>A0A3N4LCC0_9PEZI</name>
<dbReference type="InParanoid" id="A0A3N4LCC0"/>
<proteinExistence type="predicted"/>
<protein>
    <submittedName>
        <fullName evidence="1">Uncharacterized protein</fullName>
    </submittedName>
</protein>
<dbReference type="Proteomes" id="UP000267821">
    <property type="component" value="Unassembled WGS sequence"/>
</dbReference>
<organism evidence="1 2">
    <name type="scientific">Terfezia boudieri ATCC MYA-4762</name>
    <dbReference type="NCBI Taxonomy" id="1051890"/>
    <lineage>
        <taxon>Eukaryota</taxon>
        <taxon>Fungi</taxon>
        <taxon>Dikarya</taxon>
        <taxon>Ascomycota</taxon>
        <taxon>Pezizomycotina</taxon>
        <taxon>Pezizomycetes</taxon>
        <taxon>Pezizales</taxon>
        <taxon>Pezizaceae</taxon>
        <taxon>Terfezia</taxon>
    </lineage>
</organism>
<dbReference type="AlphaFoldDB" id="A0A3N4LCC0"/>
<keyword evidence="2" id="KW-1185">Reference proteome</keyword>
<evidence type="ECO:0000313" key="2">
    <source>
        <dbReference type="Proteomes" id="UP000267821"/>
    </source>
</evidence>
<evidence type="ECO:0000313" key="1">
    <source>
        <dbReference type="EMBL" id="RPB20520.1"/>
    </source>
</evidence>
<reference evidence="1 2" key="1">
    <citation type="journal article" date="2018" name="Nat. Ecol. Evol.">
        <title>Pezizomycetes genomes reveal the molecular basis of ectomycorrhizal truffle lifestyle.</title>
        <authorList>
            <person name="Murat C."/>
            <person name="Payen T."/>
            <person name="Noel B."/>
            <person name="Kuo A."/>
            <person name="Morin E."/>
            <person name="Chen J."/>
            <person name="Kohler A."/>
            <person name="Krizsan K."/>
            <person name="Balestrini R."/>
            <person name="Da Silva C."/>
            <person name="Montanini B."/>
            <person name="Hainaut M."/>
            <person name="Levati E."/>
            <person name="Barry K.W."/>
            <person name="Belfiori B."/>
            <person name="Cichocki N."/>
            <person name="Clum A."/>
            <person name="Dockter R.B."/>
            <person name="Fauchery L."/>
            <person name="Guy J."/>
            <person name="Iotti M."/>
            <person name="Le Tacon F."/>
            <person name="Lindquist E.A."/>
            <person name="Lipzen A."/>
            <person name="Malagnac F."/>
            <person name="Mello A."/>
            <person name="Molinier V."/>
            <person name="Miyauchi S."/>
            <person name="Poulain J."/>
            <person name="Riccioni C."/>
            <person name="Rubini A."/>
            <person name="Sitrit Y."/>
            <person name="Splivallo R."/>
            <person name="Traeger S."/>
            <person name="Wang M."/>
            <person name="Zifcakova L."/>
            <person name="Wipf D."/>
            <person name="Zambonelli A."/>
            <person name="Paolocci F."/>
            <person name="Nowrousian M."/>
            <person name="Ottonello S."/>
            <person name="Baldrian P."/>
            <person name="Spatafora J.W."/>
            <person name="Henrissat B."/>
            <person name="Nagy L.G."/>
            <person name="Aury J.M."/>
            <person name="Wincker P."/>
            <person name="Grigoriev I.V."/>
            <person name="Bonfante P."/>
            <person name="Martin F.M."/>
        </authorList>
    </citation>
    <scope>NUCLEOTIDE SEQUENCE [LARGE SCALE GENOMIC DNA]</scope>
    <source>
        <strain evidence="1 2">ATCC MYA-4762</strain>
    </source>
</reference>
<sequence length="91" mass="10970">MRQTYARDASDDEWDFDEVYLKAREAFMTSTRTSIHENLRAGDLDPKKTNIYLCHVMRIQEDKKRLKQMNQIIDDPQLVIELYATVKERRY</sequence>
<dbReference type="EMBL" id="ML121570">
    <property type="protein sequence ID" value="RPB20520.1"/>
    <property type="molecule type" value="Genomic_DNA"/>
</dbReference>